<dbReference type="KEGG" id="bsan:CHH28_15205"/>
<keyword evidence="8" id="KW-1185">Reference proteome</keyword>
<evidence type="ECO:0000259" key="6">
    <source>
        <dbReference type="PROSITE" id="PS01124"/>
    </source>
</evidence>
<keyword evidence="5" id="KW-1133">Transmembrane helix</keyword>
<keyword evidence="5" id="KW-0472">Membrane</keyword>
<organism evidence="7 8">
    <name type="scientific">Bacterioplanes sanyensis</name>
    <dbReference type="NCBI Taxonomy" id="1249553"/>
    <lineage>
        <taxon>Bacteria</taxon>
        <taxon>Pseudomonadati</taxon>
        <taxon>Pseudomonadota</taxon>
        <taxon>Gammaproteobacteria</taxon>
        <taxon>Oceanospirillales</taxon>
        <taxon>Oceanospirillaceae</taxon>
        <taxon>Bacterioplanes</taxon>
    </lineage>
</organism>
<keyword evidence="1" id="KW-0805">Transcription regulation</keyword>
<dbReference type="GO" id="GO:0043565">
    <property type="term" value="F:sequence-specific DNA binding"/>
    <property type="evidence" value="ECO:0007669"/>
    <property type="project" value="InterPro"/>
</dbReference>
<feature type="compositionally biased region" description="Low complexity" evidence="4">
    <location>
        <begin position="209"/>
        <end position="226"/>
    </location>
</feature>
<feature type="region of interest" description="Disordered" evidence="4">
    <location>
        <begin position="209"/>
        <end position="236"/>
    </location>
</feature>
<evidence type="ECO:0000256" key="5">
    <source>
        <dbReference type="SAM" id="Phobius"/>
    </source>
</evidence>
<keyword evidence="2" id="KW-0238">DNA-binding</keyword>
<dbReference type="InterPro" id="IPR018062">
    <property type="entry name" value="HTH_AraC-typ_CS"/>
</dbReference>
<evidence type="ECO:0000256" key="1">
    <source>
        <dbReference type="ARBA" id="ARBA00023015"/>
    </source>
</evidence>
<dbReference type="SUPFAM" id="SSF46689">
    <property type="entry name" value="Homeodomain-like"/>
    <property type="match status" value="1"/>
</dbReference>
<dbReference type="SMART" id="SM00342">
    <property type="entry name" value="HTH_ARAC"/>
    <property type="match status" value="1"/>
</dbReference>
<dbReference type="InterPro" id="IPR009057">
    <property type="entry name" value="Homeodomain-like_sf"/>
</dbReference>
<dbReference type="Pfam" id="PF12833">
    <property type="entry name" value="HTH_18"/>
    <property type="match status" value="1"/>
</dbReference>
<dbReference type="PANTHER" id="PTHR43280:SF29">
    <property type="entry name" value="ARAC-FAMILY TRANSCRIPTIONAL REGULATOR"/>
    <property type="match status" value="1"/>
</dbReference>
<feature type="transmembrane region" description="Helical" evidence="5">
    <location>
        <begin position="123"/>
        <end position="141"/>
    </location>
</feature>
<dbReference type="EMBL" id="CP022530">
    <property type="protein sequence ID" value="ASP39935.1"/>
    <property type="molecule type" value="Genomic_DNA"/>
</dbReference>
<keyword evidence="3" id="KW-0804">Transcription</keyword>
<evidence type="ECO:0000256" key="4">
    <source>
        <dbReference type="SAM" id="MobiDB-lite"/>
    </source>
</evidence>
<sequence length="383" mass="42565">MPSQTELLLAAFGTGLIAPLFLVLSRDFAGAASARAFAALMLIAALHMFHNALPPALHQWSYLVQSAAPACFWIACRYAFVDTDEDRRIHWVMAVYSVAGPLLHLLLGQPLAWHGVLKQIPQILEYLLILLGLWEVISHWHGDLMEARRRLRVGVMLATGLAVGWSIVSFNLRLAGPESRQMAIIASILVISWCLLQGRKELWRPGQASNAGNVANNGNPSNAVAGEHLMSEPEPSAQSDDLLKLQHCMSSGFYRQEGLTLSHLAKQLRMPEYRLRAVINQHLNFNNFNEYLNSLRIGEAAVRLRQEPDTPISNIALDVGYRSMSSFNRAFRRCHDTTPTLFREQGHSNSSNANIAHPDDTRLQVASSLDIADFAQHPPSITK</sequence>
<dbReference type="Gene3D" id="1.10.10.60">
    <property type="entry name" value="Homeodomain-like"/>
    <property type="match status" value="1"/>
</dbReference>
<dbReference type="GO" id="GO:0003700">
    <property type="term" value="F:DNA-binding transcription factor activity"/>
    <property type="evidence" value="ECO:0007669"/>
    <property type="project" value="InterPro"/>
</dbReference>
<evidence type="ECO:0000256" key="2">
    <source>
        <dbReference type="ARBA" id="ARBA00023125"/>
    </source>
</evidence>
<dbReference type="PANTHER" id="PTHR43280">
    <property type="entry name" value="ARAC-FAMILY TRANSCRIPTIONAL REGULATOR"/>
    <property type="match status" value="1"/>
</dbReference>
<feature type="transmembrane region" description="Helical" evidence="5">
    <location>
        <begin position="92"/>
        <end position="111"/>
    </location>
</feature>
<feature type="transmembrane region" description="Helical" evidence="5">
    <location>
        <begin position="6"/>
        <end position="24"/>
    </location>
</feature>
<reference evidence="7 8" key="1">
    <citation type="submission" date="2017-07" db="EMBL/GenBank/DDBJ databases">
        <title>Annotated genome sequence of Bacterioplanes sanyensis isolated from Red Sea.</title>
        <authorList>
            <person name="Rehman Z.U."/>
        </authorList>
    </citation>
    <scope>NUCLEOTIDE SEQUENCE [LARGE SCALE GENOMIC DNA]</scope>
    <source>
        <strain evidence="7 8">NV9</strain>
    </source>
</reference>
<feature type="transmembrane region" description="Helical" evidence="5">
    <location>
        <begin position="153"/>
        <end position="174"/>
    </location>
</feature>
<dbReference type="OrthoDB" id="345413at2"/>
<evidence type="ECO:0000313" key="7">
    <source>
        <dbReference type="EMBL" id="ASP39935.1"/>
    </source>
</evidence>
<feature type="domain" description="HTH araC/xylS-type" evidence="6">
    <location>
        <begin position="243"/>
        <end position="345"/>
    </location>
</feature>
<dbReference type="PROSITE" id="PS00041">
    <property type="entry name" value="HTH_ARAC_FAMILY_1"/>
    <property type="match status" value="1"/>
</dbReference>
<evidence type="ECO:0000256" key="3">
    <source>
        <dbReference type="ARBA" id="ARBA00023163"/>
    </source>
</evidence>
<accession>A0A222FLN6</accession>
<dbReference type="InterPro" id="IPR018060">
    <property type="entry name" value="HTH_AraC"/>
</dbReference>
<dbReference type="PROSITE" id="PS01124">
    <property type="entry name" value="HTH_ARAC_FAMILY_2"/>
    <property type="match status" value="1"/>
</dbReference>
<dbReference type="Proteomes" id="UP000202440">
    <property type="component" value="Chromosome"/>
</dbReference>
<evidence type="ECO:0000313" key="8">
    <source>
        <dbReference type="Proteomes" id="UP000202440"/>
    </source>
</evidence>
<dbReference type="AlphaFoldDB" id="A0A222FLN6"/>
<protein>
    <recommendedName>
        <fullName evidence="6">HTH araC/xylS-type domain-containing protein</fullName>
    </recommendedName>
</protein>
<name>A0A222FLN6_9GAMM</name>
<feature type="transmembrane region" description="Helical" evidence="5">
    <location>
        <begin position="59"/>
        <end position="80"/>
    </location>
</feature>
<dbReference type="RefSeq" id="WP_094061109.1">
    <property type="nucleotide sequence ID" value="NZ_CP022530.1"/>
</dbReference>
<feature type="transmembrane region" description="Helical" evidence="5">
    <location>
        <begin position="36"/>
        <end position="53"/>
    </location>
</feature>
<proteinExistence type="predicted"/>
<gene>
    <name evidence="7" type="ORF">CHH28_15205</name>
</gene>
<keyword evidence="5" id="KW-0812">Transmembrane</keyword>